<comment type="catalytic activity">
    <reaction evidence="6">
        <text>cytidine(1402) in 16S rRNA + S-adenosyl-L-methionine = 2'-O-methylcytidine(1402) in 16S rRNA + S-adenosyl-L-homocysteine + H(+)</text>
        <dbReference type="Rhea" id="RHEA:42924"/>
        <dbReference type="Rhea" id="RHEA-COMP:10285"/>
        <dbReference type="Rhea" id="RHEA-COMP:10286"/>
        <dbReference type="ChEBI" id="CHEBI:15378"/>
        <dbReference type="ChEBI" id="CHEBI:57856"/>
        <dbReference type="ChEBI" id="CHEBI:59789"/>
        <dbReference type="ChEBI" id="CHEBI:74495"/>
        <dbReference type="ChEBI" id="CHEBI:82748"/>
        <dbReference type="EC" id="2.1.1.198"/>
    </reaction>
</comment>
<dbReference type="HAMAP" id="MF_01877">
    <property type="entry name" value="16SrRNA_methyltr_I"/>
    <property type="match status" value="1"/>
</dbReference>
<feature type="domain" description="Tetrapyrrole methylase" evidence="7">
    <location>
        <begin position="1"/>
        <end position="216"/>
    </location>
</feature>
<comment type="function">
    <text evidence="6">Catalyzes the 2'-O-methylation of the ribose of cytidine 1402 (C1402) in 16S rRNA.</text>
</comment>
<sequence length="236" mass="26509">MLYIVATPIGNLEDITLRAISVLKSADFILAEDTRVTRVLLDKYNIGVSEALLLENPRSKASVVSYHQHSKFQKIEQIISWLKEGKTLAVVTDAGTPGINDPGNYLVMKALEAMPDLKIVPIPGPNAAITALSVSGFPSDKFIFLGFPPHKRGRRTFFQRINLLDDTIVFYESKYRILKAMKELQEFSLIGQRPVMVARELTKQFETIYRGTIDEVMLKLKRDNILGEFVIVIGPS</sequence>
<dbReference type="PANTHER" id="PTHR46111">
    <property type="entry name" value="RIBOSOMAL RNA SMALL SUBUNIT METHYLTRANSFERASE I"/>
    <property type="match status" value="1"/>
</dbReference>
<organism evidence="8 9">
    <name type="scientific">Candidatus Yanofskybacteria bacterium RIFCSPHIGHO2_01_FULL_39_8b</name>
    <dbReference type="NCBI Taxonomy" id="1802659"/>
    <lineage>
        <taxon>Bacteria</taxon>
        <taxon>Candidatus Yanofskyibacteriota</taxon>
    </lineage>
</organism>
<evidence type="ECO:0000259" key="7">
    <source>
        <dbReference type="Pfam" id="PF00590"/>
    </source>
</evidence>
<keyword evidence="3 6" id="KW-0489">Methyltransferase</keyword>
<comment type="caution">
    <text evidence="8">The sequence shown here is derived from an EMBL/GenBank/DDBJ whole genome shotgun (WGS) entry which is preliminary data.</text>
</comment>
<evidence type="ECO:0000256" key="1">
    <source>
        <dbReference type="ARBA" id="ARBA00022490"/>
    </source>
</evidence>
<dbReference type="PIRSF" id="PIRSF005917">
    <property type="entry name" value="MTase_YraL"/>
    <property type="match status" value="1"/>
</dbReference>
<proteinExistence type="inferred from homology"/>
<dbReference type="Gene3D" id="3.40.1010.10">
    <property type="entry name" value="Cobalt-precorrin-4 Transmethylase, Domain 1"/>
    <property type="match status" value="1"/>
</dbReference>
<comment type="subcellular location">
    <subcellularLocation>
        <location evidence="6">Cytoplasm</location>
    </subcellularLocation>
</comment>
<dbReference type="SUPFAM" id="SSF53790">
    <property type="entry name" value="Tetrapyrrole methylase"/>
    <property type="match status" value="1"/>
</dbReference>
<keyword evidence="5 6" id="KW-0949">S-adenosyl-L-methionine</keyword>
<dbReference type="InterPro" id="IPR014777">
    <property type="entry name" value="4pyrrole_Mease_sub1"/>
</dbReference>
<dbReference type="Gene3D" id="3.30.950.10">
    <property type="entry name" value="Methyltransferase, Cobalt-precorrin-4 Transmethylase, Domain 2"/>
    <property type="match status" value="1"/>
</dbReference>
<dbReference type="InterPro" id="IPR035996">
    <property type="entry name" value="4pyrrol_Methylase_sf"/>
</dbReference>
<evidence type="ECO:0000256" key="3">
    <source>
        <dbReference type="ARBA" id="ARBA00022603"/>
    </source>
</evidence>
<evidence type="ECO:0000313" key="9">
    <source>
        <dbReference type="Proteomes" id="UP000177594"/>
    </source>
</evidence>
<dbReference type="CDD" id="cd11648">
    <property type="entry name" value="RsmI"/>
    <property type="match status" value="1"/>
</dbReference>
<dbReference type="AlphaFoldDB" id="A0A1F8EC46"/>
<evidence type="ECO:0000256" key="5">
    <source>
        <dbReference type="ARBA" id="ARBA00022691"/>
    </source>
</evidence>
<reference evidence="8 9" key="1">
    <citation type="journal article" date="2016" name="Nat. Commun.">
        <title>Thousands of microbial genomes shed light on interconnected biogeochemical processes in an aquifer system.</title>
        <authorList>
            <person name="Anantharaman K."/>
            <person name="Brown C.T."/>
            <person name="Hug L.A."/>
            <person name="Sharon I."/>
            <person name="Castelle C.J."/>
            <person name="Probst A.J."/>
            <person name="Thomas B.C."/>
            <person name="Singh A."/>
            <person name="Wilkins M.J."/>
            <person name="Karaoz U."/>
            <person name="Brodie E.L."/>
            <person name="Williams K.H."/>
            <person name="Hubbard S.S."/>
            <person name="Banfield J.F."/>
        </authorList>
    </citation>
    <scope>NUCLEOTIDE SEQUENCE [LARGE SCALE GENOMIC DNA]</scope>
</reference>
<dbReference type="PANTHER" id="PTHR46111:SF1">
    <property type="entry name" value="RIBOSOMAL RNA SMALL SUBUNIT METHYLTRANSFERASE I"/>
    <property type="match status" value="1"/>
</dbReference>
<name>A0A1F8EC46_9BACT</name>
<keyword evidence="1 6" id="KW-0963">Cytoplasm</keyword>
<keyword evidence="2 6" id="KW-0698">rRNA processing</keyword>
<comment type="similarity">
    <text evidence="6">Belongs to the methyltransferase superfamily. RsmI family.</text>
</comment>
<dbReference type="EC" id="2.1.1.198" evidence="6"/>
<accession>A0A1F8EC46</accession>
<dbReference type="Pfam" id="PF00590">
    <property type="entry name" value="TP_methylase"/>
    <property type="match status" value="1"/>
</dbReference>
<dbReference type="InterPro" id="IPR008189">
    <property type="entry name" value="rRNA_ssu_MeTfrase_I"/>
</dbReference>
<dbReference type="EMBL" id="MGIZ01000049">
    <property type="protein sequence ID" value="OGM97688.1"/>
    <property type="molecule type" value="Genomic_DNA"/>
</dbReference>
<dbReference type="NCBIfam" id="TIGR00096">
    <property type="entry name" value="16S rRNA (cytidine(1402)-2'-O)-methyltransferase"/>
    <property type="match status" value="1"/>
</dbReference>
<protein>
    <recommendedName>
        <fullName evidence="6">Ribosomal RNA small subunit methyltransferase I</fullName>
        <ecNumber evidence="6">2.1.1.198</ecNumber>
    </recommendedName>
    <alternativeName>
        <fullName evidence="6">16S rRNA 2'-O-ribose C1402 methyltransferase</fullName>
    </alternativeName>
    <alternativeName>
        <fullName evidence="6">rRNA (cytidine-2'-O-)-methyltransferase RsmI</fullName>
    </alternativeName>
</protein>
<evidence type="ECO:0000256" key="6">
    <source>
        <dbReference type="HAMAP-Rule" id="MF_01877"/>
    </source>
</evidence>
<evidence type="ECO:0000256" key="2">
    <source>
        <dbReference type="ARBA" id="ARBA00022552"/>
    </source>
</evidence>
<gene>
    <name evidence="6" type="primary">rsmI</name>
    <name evidence="8" type="ORF">A2817_02280</name>
</gene>
<dbReference type="FunFam" id="3.30.950.10:FF:000002">
    <property type="entry name" value="Ribosomal RNA small subunit methyltransferase I"/>
    <property type="match status" value="1"/>
</dbReference>
<evidence type="ECO:0000256" key="4">
    <source>
        <dbReference type="ARBA" id="ARBA00022679"/>
    </source>
</evidence>
<dbReference type="InterPro" id="IPR000878">
    <property type="entry name" value="4pyrrol_Mease"/>
</dbReference>
<dbReference type="Proteomes" id="UP000177594">
    <property type="component" value="Unassembled WGS sequence"/>
</dbReference>
<keyword evidence="4 6" id="KW-0808">Transferase</keyword>
<evidence type="ECO:0000313" key="8">
    <source>
        <dbReference type="EMBL" id="OGM97688.1"/>
    </source>
</evidence>
<dbReference type="GO" id="GO:0005737">
    <property type="term" value="C:cytoplasm"/>
    <property type="evidence" value="ECO:0007669"/>
    <property type="project" value="UniProtKB-SubCell"/>
</dbReference>
<dbReference type="GO" id="GO:0070677">
    <property type="term" value="F:rRNA (cytosine-2'-O-)-methyltransferase activity"/>
    <property type="evidence" value="ECO:0007669"/>
    <property type="project" value="UniProtKB-UniRule"/>
</dbReference>
<dbReference type="InterPro" id="IPR014776">
    <property type="entry name" value="4pyrrole_Mease_sub2"/>
</dbReference>